<reference evidence="4 5" key="1">
    <citation type="submission" date="2019-03" db="EMBL/GenBank/DDBJ databases">
        <title>Genome Sequencing and Assembly of Various Microbes Isolated from Partially Reclaimed Soil and Acid Mine Drainage (AMD) Site.</title>
        <authorList>
            <person name="Steinbock B."/>
            <person name="Bechtold R."/>
            <person name="Sevigny J.L."/>
            <person name="Thomas D."/>
            <person name="Cuthill L.R."/>
            <person name="Aveiro Johannsen E.J."/>
            <person name="Thomas K."/>
            <person name="Ghosh A."/>
        </authorList>
    </citation>
    <scope>NUCLEOTIDE SEQUENCE [LARGE SCALE GENOMIC DNA]</scope>
    <source>
        <strain evidence="4 5">S-A1</strain>
    </source>
</reference>
<dbReference type="SUPFAM" id="SSF51445">
    <property type="entry name" value="(Trans)glycosidases"/>
    <property type="match status" value="1"/>
</dbReference>
<dbReference type="Proteomes" id="UP000294621">
    <property type="component" value="Unassembled WGS sequence"/>
</dbReference>
<evidence type="ECO:0000313" key="5">
    <source>
        <dbReference type="Proteomes" id="UP000294621"/>
    </source>
</evidence>
<sequence length="612" mass="67217">MWDQPHHDGSAMYVSNPNPELGETVTVFLRVPRASGVTKGLLRVCIDGEQALLATDVDREDGHEFWLRADFPLENPVVNYRWLLDGSPGGYQWLNGTGLHTGDVTDASDFRITAYAPPPAWAAGSVIYQVFPDRFAKSVDRPAPEWAIPEDWGNKVIGRGPETPYQYFGGDLDGIAAHLGHIASLGVDTVYLTPIFPARSNHRYDASSFDQVDPLLGGDEALQRLSGALHSRGMRLLGDLTTNHCGDAHEWFKTAIADPDSVEAGFFLFTNHPDEYVCWFGHKSLPKFNHANPELRRRLYEGKESVVARWLGPSGLDGWRIDVANMTGRHGTTDLNHMVSTTLRRTMAQTDPDALLLAEHSHDASRDLQVDGWHGVMNYAGFTRPVWQWLKPAAPVPFEPGPFVAIPRLSGTDIVGSMRAFAAAAPWRATAHALNLVGSHDTFRISTMLGDPRLVTVALGLLATMPGIPMLWAGDEIGQEGENGEDGRRPFPWDNPDEWDHHRLAATRALFQARKQSEALRHGGLRWLSIGEDAFTYLRESADETVLVHAARADHAAVKMPAGVVGAHLHGLAGTPDLQADTEGTITLPGHGPGFAMWRCEAPATGFERNHQ</sequence>
<evidence type="ECO:0000256" key="1">
    <source>
        <dbReference type="ARBA" id="ARBA00022801"/>
    </source>
</evidence>
<dbReference type="InterPro" id="IPR006047">
    <property type="entry name" value="GH13_cat_dom"/>
</dbReference>
<organism evidence="4 5">
    <name type="scientific">Arthrobacter nitrophenolicus</name>
    <dbReference type="NCBI Taxonomy" id="683150"/>
    <lineage>
        <taxon>Bacteria</taxon>
        <taxon>Bacillati</taxon>
        <taxon>Actinomycetota</taxon>
        <taxon>Actinomycetes</taxon>
        <taxon>Micrococcales</taxon>
        <taxon>Micrococcaceae</taxon>
        <taxon>Arthrobacter</taxon>
    </lineage>
</organism>
<dbReference type="Gene3D" id="3.20.20.80">
    <property type="entry name" value="Glycosidases"/>
    <property type="match status" value="1"/>
</dbReference>
<protein>
    <submittedName>
        <fullName evidence="4">Glycoside hydrolase family 13 protein</fullName>
    </submittedName>
</protein>
<feature type="domain" description="Glycosyl hydrolase family 13 catalytic" evidence="3">
    <location>
        <begin position="129"/>
        <end position="514"/>
    </location>
</feature>
<dbReference type="PANTHER" id="PTHR10357:SF210">
    <property type="entry name" value="MALTODEXTRIN GLUCOSIDASE"/>
    <property type="match status" value="1"/>
</dbReference>
<dbReference type="InterPro" id="IPR004185">
    <property type="entry name" value="Glyco_hydro_13_lg-like_dom"/>
</dbReference>
<evidence type="ECO:0000259" key="3">
    <source>
        <dbReference type="SMART" id="SM00642"/>
    </source>
</evidence>
<keyword evidence="2" id="KW-0326">Glycosidase</keyword>
<dbReference type="AlphaFoldDB" id="A0A4R5XN05"/>
<dbReference type="OrthoDB" id="9043248at2"/>
<comment type="caution">
    <text evidence="4">The sequence shown here is derived from an EMBL/GenBank/DDBJ whole genome shotgun (WGS) entry which is preliminary data.</text>
</comment>
<dbReference type="SMART" id="SM00642">
    <property type="entry name" value="Aamy"/>
    <property type="match status" value="1"/>
</dbReference>
<keyword evidence="1 4" id="KW-0378">Hydrolase</keyword>
<dbReference type="InterPro" id="IPR017853">
    <property type="entry name" value="GH"/>
</dbReference>
<dbReference type="CDD" id="cd02857">
    <property type="entry name" value="E_set_CDase_PDE_N"/>
    <property type="match status" value="1"/>
</dbReference>
<name>A0A4R5XN05_9MICC</name>
<dbReference type="GO" id="GO:0005975">
    <property type="term" value="P:carbohydrate metabolic process"/>
    <property type="evidence" value="ECO:0007669"/>
    <property type="project" value="InterPro"/>
</dbReference>
<dbReference type="CDD" id="cd11338">
    <property type="entry name" value="AmyAc_CMD"/>
    <property type="match status" value="1"/>
</dbReference>
<proteinExistence type="predicted"/>
<dbReference type="Gene3D" id="3.90.400.10">
    <property type="entry name" value="Oligo-1,6-glucosidase, Domain 2"/>
    <property type="match status" value="1"/>
</dbReference>
<evidence type="ECO:0000313" key="4">
    <source>
        <dbReference type="EMBL" id="TDL32342.1"/>
    </source>
</evidence>
<gene>
    <name evidence="4" type="ORF">E2R57_19655</name>
</gene>
<evidence type="ECO:0000256" key="2">
    <source>
        <dbReference type="ARBA" id="ARBA00023295"/>
    </source>
</evidence>
<dbReference type="InterPro" id="IPR045857">
    <property type="entry name" value="O16G_dom_2"/>
</dbReference>
<dbReference type="Pfam" id="PF00128">
    <property type="entry name" value="Alpha-amylase"/>
    <property type="match status" value="1"/>
</dbReference>
<accession>A0A4R5XN05</accession>
<dbReference type="GO" id="GO:0004553">
    <property type="term" value="F:hydrolase activity, hydrolyzing O-glycosyl compounds"/>
    <property type="evidence" value="ECO:0007669"/>
    <property type="project" value="InterPro"/>
</dbReference>
<dbReference type="PANTHER" id="PTHR10357">
    <property type="entry name" value="ALPHA-AMYLASE FAMILY MEMBER"/>
    <property type="match status" value="1"/>
</dbReference>
<dbReference type="EMBL" id="SMZQ01000014">
    <property type="protein sequence ID" value="TDL32342.1"/>
    <property type="molecule type" value="Genomic_DNA"/>
</dbReference>